<dbReference type="PANTHER" id="PTHR39585">
    <property type="entry name" value="FAD ASSEMBLY FACTOR SDHE"/>
    <property type="match status" value="1"/>
</dbReference>
<keyword evidence="7" id="KW-1185">Reference proteome</keyword>
<name>A0A5N0TFC8_9GAMM</name>
<dbReference type="SUPFAM" id="SSF109910">
    <property type="entry name" value="YgfY-like"/>
    <property type="match status" value="1"/>
</dbReference>
<dbReference type="Proteomes" id="UP000325372">
    <property type="component" value="Unassembled WGS sequence"/>
</dbReference>
<keyword evidence="5" id="KW-0143">Chaperone</keyword>
<comment type="similarity">
    <text evidence="2">Belongs to the SdhE FAD assembly factor family.</text>
</comment>
<evidence type="ECO:0000256" key="5">
    <source>
        <dbReference type="ARBA" id="ARBA00023186"/>
    </source>
</evidence>
<sequence>MSVDGPRRLSRLRWLTRRGMKELDVILEAFVLRESTALSDGAWPQFERFLQSEDDQLWDWLQGRDTPDEQAFRDILSALSQ</sequence>
<comment type="subcellular location">
    <subcellularLocation>
        <location evidence="1">Cytoplasm</location>
    </subcellularLocation>
</comment>
<gene>
    <name evidence="6" type="ORF">F3N42_07235</name>
</gene>
<organism evidence="6 7">
    <name type="scientific">Marinihelvus fidelis</name>
    <dbReference type="NCBI Taxonomy" id="2613842"/>
    <lineage>
        <taxon>Bacteria</taxon>
        <taxon>Pseudomonadati</taxon>
        <taxon>Pseudomonadota</taxon>
        <taxon>Gammaproteobacteria</taxon>
        <taxon>Chromatiales</taxon>
        <taxon>Wenzhouxiangellaceae</taxon>
        <taxon>Marinihelvus</taxon>
    </lineage>
</organism>
<dbReference type="GO" id="GO:0006105">
    <property type="term" value="P:succinate metabolic process"/>
    <property type="evidence" value="ECO:0007669"/>
    <property type="project" value="TreeGrafter"/>
</dbReference>
<dbReference type="GO" id="GO:0005737">
    <property type="term" value="C:cytoplasm"/>
    <property type="evidence" value="ECO:0007669"/>
    <property type="project" value="UniProtKB-SubCell"/>
</dbReference>
<evidence type="ECO:0000256" key="2">
    <source>
        <dbReference type="ARBA" id="ARBA00008571"/>
    </source>
</evidence>
<dbReference type="AlphaFoldDB" id="A0A5N0TFC8"/>
<dbReference type="InterPro" id="IPR036714">
    <property type="entry name" value="SDH_sf"/>
</dbReference>
<dbReference type="EMBL" id="VYXP01000004">
    <property type="protein sequence ID" value="KAA9131959.1"/>
    <property type="molecule type" value="Genomic_DNA"/>
</dbReference>
<reference evidence="6 7" key="1">
    <citation type="submission" date="2019-09" db="EMBL/GenBank/DDBJ databases">
        <title>Wenzhouxiangella sp. Genome sequencing and assembly.</title>
        <authorList>
            <person name="Zhang R."/>
        </authorList>
    </citation>
    <scope>NUCLEOTIDE SEQUENCE [LARGE SCALE GENOMIC DNA]</scope>
    <source>
        <strain evidence="6 7">W260</strain>
    </source>
</reference>
<evidence type="ECO:0000313" key="7">
    <source>
        <dbReference type="Proteomes" id="UP000325372"/>
    </source>
</evidence>
<dbReference type="RefSeq" id="WP_150863749.1">
    <property type="nucleotide sequence ID" value="NZ_VYXP01000004.1"/>
</dbReference>
<evidence type="ECO:0000256" key="1">
    <source>
        <dbReference type="ARBA" id="ARBA00004496"/>
    </source>
</evidence>
<dbReference type="InterPro" id="IPR050531">
    <property type="entry name" value="SdhE_FAD_assembly_factor"/>
</dbReference>
<evidence type="ECO:0000256" key="3">
    <source>
        <dbReference type="ARBA" id="ARBA00019418"/>
    </source>
</evidence>
<evidence type="ECO:0000313" key="6">
    <source>
        <dbReference type="EMBL" id="KAA9131959.1"/>
    </source>
</evidence>
<comment type="caution">
    <text evidence="6">The sequence shown here is derived from an EMBL/GenBank/DDBJ whole genome shotgun (WGS) entry which is preliminary data.</text>
</comment>
<dbReference type="InterPro" id="IPR005631">
    <property type="entry name" value="SDH"/>
</dbReference>
<accession>A0A5N0TFC8</accession>
<proteinExistence type="inferred from homology"/>
<evidence type="ECO:0000256" key="4">
    <source>
        <dbReference type="ARBA" id="ARBA00022490"/>
    </source>
</evidence>
<dbReference type="Gene3D" id="1.10.150.250">
    <property type="entry name" value="Flavinator of succinate dehydrogenase"/>
    <property type="match status" value="1"/>
</dbReference>
<keyword evidence="4" id="KW-0963">Cytoplasm</keyword>
<dbReference type="PANTHER" id="PTHR39585:SF1">
    <property type="entry name" value="FAD ASSEMBLY FACTOR SDHE"/>
    <property type="match status" value="1"/>
</dbReference>
<dbReference type="Pfam" id="PF03937">
    <property type="entry name" value="Sdh5"/>
    <property type="match status" value="1"/>
</dbReference>
<protein>
    <recommendedName>
        <fullName evidence="3">FAD assembly factor SdhE</fullName>
    </recommendedName>
</protein>